<evidence type="ECO:0000259" key="11">
    <source>
        <dbReference type="PROSITE" id="PS50893"/>
    </source>
</evidence>
<keyword evidence="4" id="KW-0813">Transport</keyword>
<feature type="domain" description="ABC transporter" evidence="11">
    <location>
        <begin position="4"/>
        <end position="244"/>
    </location>
</feature>
<dbReference type="OrthoDB" id="9802264at2"/>
<dbReference type="CDD" id="cd03258">
    <property type="entry name" value="ABC_MetN_methionine_transporter"/>
    <property type="match status" value="1"/>
</dbReference>
<evidence type="ECO:0000256" key="9">
    <source>
        <dbReference type="ARBA" id="ARBA00022970"/>
    </source>
</evidence>
<evidence type="ECO:0000256" key="7">
    <source>
        <dbReference type="ARBA" id="ARBA00022840"/>
    </source>
</evidence>
<evidence type="ECO:0000313" key="13">
    <source>
        <dbReference type="Proteomes" id="UP000006512"/>
    </source>
</evidence>
<keyword evidence="9" id="KW-0029">Amino-acid transport</keyword>
<evidence type="ECO:0000256" key="8">
    <source>
        <dbReference type="ARBA" id="ARBA00022967"/>
    </source>
</evidence>
<dbReference type="InterPro" id="IPR045865">
    <property type="entry name" value="ACT-like_dom_sf"/>
</dbReference>
<accession>F4QRQ1</accession>
<dbReference type="InterPro" id="IPR050086">
    <property type="entry name" value="MetN_ABC_transporter-like"/>
</dbReference>
<dbReference type="Proteomes" id="UP000006512">
    <property type="component" value="Unassembled WGS sequence"/>
</dbReference>
<proteinExistence type="inferred from homology"/>
<dbReference type="InterPro" id="IPR027417">
    <property type="entry name" value="P-loop_NTPase"/>
</dbReference>
<comment type="similarity">
    <text evidence="2">Belongs to the ABC transporter superfamily.</text>
</comment>
<gene>
    <name evidence="12" type="ORF">ABI_38350</name>
</gene>
<dbReference type="AlphaFoldDB" id="F4QRQ1"/>
<evidence type="ECO:0000256" key="4">
    <source>
        <dbReference type="ARBA" id="ARBA00022448"/>
    </source>
</evidence>
<dbReference type="eggNOG" id="COG1135">
    <property type="taxonomic scope" value="Bacteria"/>
</dbReference>
<dbReference type="PROSITE" id="PS00211">
    <property type="entry name" value="ABC_TRANSPORTER_1"/>
    <property type="match status" value="1"/>
</dbReference>
<keyword evidence="8" id="KW-1278">Translocase</keyword>
<dbReference type="GO" id="GO:0006865">
    <property type="term" value="P:amino acid transport"/>
    <property type="evidence" value="ECO:0007669"/>
    <property type="project" value="UniProtKB-KW"/>
</dbReference>
<dbReference type="PANTHER" id="PTHR43166">
    <property type="entry name" value="AMINO ACID IMPORT ATP-BINDING PROTEIN"/>
    <property type="match status" value="1"/>
</dbReference>
<dbReference type="InterPro" id="IPR017871">
    <property type="entry name" value="ABC_transporter-like_CS"/>
</dbReference>
<dbReference type="Gene3D" id="3.40.50.300">
    <property type="entry name" value="P-loop containing nucleotide triphosphate hydrolases"/>
    <property type="match status" value="1"/>
</dbReference>
<evidence type="ECO:0000256" key="3">
    <source>
        <dbReference type="ARBA" id="ARBA00020019"/>
    </source>
</evidence>
<comment type="function">
    <text evidence="1">Part of the ABC transporter FtsEX involved in cellular division. Important for assembly or stability of the septal ring.</text>
</comment>
<keyword evidence="10" id="KW-0472">Membrane</keyword>
<evidence type="ECO:0000256" key="5">
    <source>
        <dbReference type="ARBA" id="ARBA00022475"/>
    </source>
</evidence>
<dbReference type="InterPro" id="IPR003593">
    <property type="entry name" value="AAA+_ATPase"/>
</dbReference>
<reference evidence="13" key="1">
    <citation type="submission" date="2011-03" db="EMBL/GenBank/DDBJ databases">
        <title>Draft genome sequence of Brevundimonas diminuta.</title>
        <authorList>
            <person name="Brown P.J.B."/>
            <person name="Buechlein A."/>
            <person name="Hemmerich C."/>
            <person name="Brun Y.V."/>
        </authorList>
    </citation>
    <scope>NUCLEOTIDE SEQUENCE [LARGE SCALE GENOMIC DNA]</scope>
    <source>
        <strain evidence="13">C19</strain>
    </source>
</reference>
<dbReference type="PANTHER" id="PTHR43166:SF30">
    <property type="entry name" value="METHIONINE IMPORT ATP-BINDING PROTEIN METN"/>
    <property type="match status" value="1"/>
</dbReference>
<keyword evidence="7" id="KW-0067">ATP-binding</keyword>
<evidence type="ECO:0000313" key="12">
    <source>
        <dbReference type="EMBL" id="EGF89421.1"/>
    </source>
</evidence>
<evidence type="ECO:0000256" key="1">
    <source>
        <dbReference type="ARBA" id="ARBA00002579"/>
    </source>
</evidence>
<dbReference type="GO" id="GO:0005886">
    <property type="term" value="C:plasma membrane"/>
    <property type="evidence" value="ECO:0007669"/>
    <property type="project" value="UniProtKB-ARBA"/>
</dbReference>
<evidence type="ECO:0000256" key="2">
    <source>
        <dbReference type="ARBA" id="ARBA00005417"/>
    </source>
</evidence>
<dbReference type="InterPro" id="IPR041701">
    <property type="entry name" value="MetN_ABC"/>
</dbReference>
<dbReference type="SMART" id="SM00382">
    <property type="entry name" value="AAA"/>
    <property type="match status" value="1"/>
</dbReference>
<dbReference type="GO" id="GO:0016887">
    <property type="term" value="F:ATP hydrolysis activity"/>
    <property type="evidence" value="ECO:0007669"/>
    <property type="project" value="InterPro"/>
</dbReference>
<dbReference type="FunFam" id="3.40.50.300:FF:000056">
    <property type="entry name" value="Cell division ATP-binding protein FtsE"/>
    <property type="match status" value="1"/>
</dbReference>
<dbReference type="EMBL" id="GL883080">
    <property type="protein sequence ID" value="EGF89421.1"/>
    <property type="molecule type" value="Genomic_DNA"/>
</dbReference>
<keyword evidence="13" id="KW-1185">Reference proteome</keyword>
<dbReference type="SMART" id="SM00930">
    <property type="entry name" value="NIL"/>
    <property type="match status" value="1"/>
</dbReference>
<keyword evidence="5" id="KW-1003">Cell membrane</keyword>
<protein>
    <recommendedName>
        <fullName evidence="3">Cell division ATP-binding protein FtsE</fullName>
    </recommendedName>
</protein>
<dbReference type="Pfam" id="PF00005">
    <property type="entry name" value="ABC_tran"/>
    <property type="match status" value="1"/>
</dbReference>
<keyword evidence="6" id="KW-0547">Nucleotide-binding</keyword>
<evidence type="ECO:0000256" key="6">
    <source>
        <dbReference type="ARBA" id="ARBA00022741"/>
    </source>
</evidence>
<dbReference type="HOGENOM" id="CLU_000604_1_3_5"/>
<dbReference type="PROSITE" id="PS50893">
    <property type="entry name" value="ABC_TRANSPORTER_2"/>
    <property type="match status" value="1"/>
</dbReference>
<dbReference type="Gene3D" id="3.30.70.260">
    <property type="match status" value="1"/>
</dbReference>
<organism evidence="12 13">
    <name type="scientific">Asticcacaulis biprosthecium C19</name>
    <dbReference type="NCBI Taxonomy" id="715226"/>
    <lineage>
        <taxon>Bacteria</taxon>
        <taxon>Pseudomonadati</taxon>
        <taxon>Pseudomonadota</taxon>
        <taxon>Alphaproteobacteria</taxon>
        <taxon>Caulobacterales</taxon>
        <taxon>Caulobacteraceae</taxon>
        <taxon>Asticcacaulis</taxon>
    </lineage>
</organism>
<sequence>MSLIQFEAIAKRFTASGRSQDALSDVSFDVKRGEVFGIIGLSGSGKSTLVRLINRLETPTRGRVRIDGTDLSTVSPRDLIQLRRKLGMIFQQFGLLSSRTARQNVAFALELAKPKLEATDHKKVDDLLNRVGLADHAHKYPAQLSGGQKQRVAIARALANSPDILLCDEPTSALDGESTQGVLDLLSELNRDLGLTVVIVTHEMEVVRRICDRVAVLDHGRLAEVGTVAQVLFDPQSEAARSLSRHLLPVPPAEIGASEDRLRLTYFGDVVTGDALSAATQGAHVRFSILSGQVSALKSVPYGHLIVDIAGPDRGLVIERLKHSGVRVEAVA</sequence>
<dbReference type="GO" id="GO:0005524">
    <property type="term" value="F:ATP binding"/>
    <property type="evidence" value="ECO:0007669"/>
    <property type="project" value="UniProtKB-KW"/>
</dbReference>
<dbReference type="SUPFAM" id="SSF52540">
    <property type="entry name" value="P-loop containing nucleoside triphosphate hydrolases"/>
    <property type="match status" value="1"/>
</dbReference>
<dbReference type="InterPro" id="IPR018449">
    <property type="entry name" value="NIL_domain"/>
</dbReference>
<evidence type="ECO:0000256" key="10">
    <source>
        <dbReference type="ARBA" id="ARBA00023136"/>
    </source>
</evidence>
<name>F4QRQ1_9CAUL</name>
<dbReference type="STRING" id="715226.ABI_38350"/>
<dbReference type="Pfam" id="PF09383">
    <property type="entry name" value="NIL"/>
    <property type="match status" value="1"/>
</dbReference>
<dbReference type="InterPro" id="IPR003439">
    <property type="entry name" value="ABC_transporter-like_ATP-bd"/>
</dbReference>
<dbReference type="SUPFAM" id="SSF55021">
    <property type="entry name" value="ACT-like"/>
    <property type="match status" value="1"/>
</dbReference>